<dbReference type="Pfam" id="PF02794">
    <property type="entry name" value="HlyC"/>
    <property type="match status" value="1"/>
</dbReference>
<name>A0ABU1ZFT2_9BURK</name>
<evidence type="ECO:0000313" key="4">
    <source>
        <dbReference type="Proteomes" id="UP001180536"/>
    </source>
</evidence>
<gene>
    <name evidence="3" type="ORF">J2X16_004865</name>
</gene>
<comment type="caution">
    <text evidence="3">The sequence shown here is derived from an EMBL/GenBank/DDBJ whole genome shotgun (WGS) entry which is preliminary data.</text>
</comment>
<keyword evidence="2" id="KW-0963">Cytoplasm</keyword>
<dbReference type="GO" id="GO:0016746">
    <property type="term" value="F:acyltransferase activity"/>
    <property type="evidence" value="ECO:0007669"/>
    <property type="project" value="UniProtKB-KW"/>
</dbReference>
<reference evidence="3 4" key="1">
    <citation type="submission" date="2023-07" db="EMBL/GenBank/DDBJ databases">
        <title>Sorghum-associated microbial communities from plants grown in Nebraska, USA.</title>
        <authorList>
            <person name="Schachtman D."/>
        </authorList>
    </citation>
    <scope>NUCLEOTIDE SEQUENCE [LARGE SCALE GENOMIC DNA]</scope>
    <source>
        <strain evidence="3 4">BE310</strain>
    </source>
</reference>
<dbReference type="RefSeq" id="WP_310349227.1">
    <property type="nucleotide sequence ID" value="NZ_JAVDXQ010000009.1"/>
</dbReference>
<keyword evidence="2" id="KW-0808">Transferase</keyword>
<sequence length="169" mass="19929">MNFNYMSHWRVFEETTESKRQAAVELGFVAQLLKRLPRHRDRPFRHLETVIEPAMRQHRFKLFFNEDGTVVGMVIWAHLMPEVSDRVRSMNRFELHDSEWTEGDEWWIVELACLAGHAKYMARALRAALPPECRILNYLRQRRAGTQTVALRLDNRRNVGDVLTVRAVA</sequence>
<evidence type="ECO:0000256" key="1">
    <source>
        <dbReference type="ARBA" id="ARBA00005686"/>
    </source>
</evidence>
<dbReference type="Proteomes" id="UP001180536">
    <property type="component" value="Unassembled WGS sequence"/>
</dbReference>
<organism evidence="3 4">
    <name type="scientific">Pelomonas aquatica</name>
    <dbReference type="NCBI Taxonomy" id="431058"/>
    <lineage>
        <taxon>Bacteria</taxon>
        <taxon>Pseudomonadati</taxon>
        <taxon>Pseudomonadota</taxon>
        <taxon>Betaproteobacteria</taxon>
        <taxon>Burkholderiales</taxon>
        <taxon>Sphaerotilaceae</taxon>
        <taxon>Roseateles</taxon>
    </lineage>
</organism>
<protein>
    <recommendedName>
        <fullName evidence="2">RTX toxin-activating lysine-acyltransferase</fullName>
        <ecNumber evidence="2">2.3.1.-</ecNumber>
    </recommendedName>
</protein>
<keyword evidence="4" id="KW-1185">Reference proteome</keyword>
<dbReference type="EMBL" id="JAVDXQ010000009">
    <property type="protein sequence ID" value="MDR7299495.1"/>
    <property type="molecule type" value="Genomic_DNA"/>
</dbReference>
<accession>A0ABU1ZFT2</accession>
<keyword evidence="2 3" id="KW-0012">Acyltransferase</keyword>
<dbReference type="InterPro" id="IPR003996">
    <property type="entry name" value="RTX_toxin-activating_protC_bac"/>
</dbReference>
<evidence type="ECO:0000313" key="3">
    <source>
        <dbReference type="EMBL" id="MDR7299495.1"/>
    </source>
</evidence>
<comment type="subcellular location">
    <subcellularLocation>
        <location evidence="2">Cytoplasm</location>
    </subcellularLocation>
</comment>
<comment type="similarity">
    <text evidence="1 2">Belongs to the RTX toxin acyltransferase family.</text>
</comment>
<dbReference type="EC" id="2.3.1.-" evidence="2"/>
<comment type="function">
    <text evidence="2">Involved in fatty acylation of protoxin at internal lysine residues, thereby converting it to the active toxin.</text>
</comment>
<evidence type="ECO:0000256" key="2">
    <source>
        <dbReference type="RuleBase" id="RU368102"/>
    </source>
</evidence>
<keyword evidence="2" id="KW-0204">Cytolysis</keyword>
<proteinExistence type="inferred from homology"/>